<gene>
    <name evidence="1" type="ORF">EFL95_16400</name>
</gene>
<proteinExistence type="predicted"/>
<evidence type="ECO:0000313" key="2">
    <source>
        <dbReference type="Proteomes" id="UP000277094"/>
    </source>
</evidence>
<dbReference type="Proteomes" id="UP000277094">
    <property type="component" value="Unassembled WGS sequence"/>
</dbReference>
<dbReference type="AlphaFoldDB" id="A0A3N0DPL4"/>
<sequence>MPMCELLVDTDVLIKLAAYGLLEAIAHPGCETDCDRRTGLIGAAKFTSRRALKRKASDPAAATAHLDAFVNRAAVLEPTEAEIALAAELEEAAAMSGGSLDVGESQLCAIAISRGWPTILTGDKRAVIAAEQLIGPIELMGRLNERIACLEQAFVLITERLGVSSTRAVVIAQPAVDTALSICFQFTNPAVAADFYPHGLRSYIEDLRKAAPTVLLPGLMLRLVQ</sequence>
<dbReference type="SUPFAM" id="SSF88723">
    <property type="entry name" value="PIN domain-like"/>
    <property type="match status" value="1"/>
</dbReference>
<protein>
    <recommendedName>
        <fullName evidence="3">PIN domain-containing protein</fullName>
    </recommendedName>
</protein>
<organism evidence="1 2">
    <name type="scientific">Nocardioides marmorisolisilvae</name>
    <dbReference type="NCBI Taxonomy" id="1542737"/>
    <lineage>
        <taxon>Bacteria</taxon>
        <taxon>Bacillati</taxon>
        <taxon>Actinomycetota</taxon>
        <taxon>Actinomycetes</taxon>
        <taxon>Propionibacteriales</taxon>
        <taxon>Nocardioidaceae</taxon>
        <taxon>Nocardioides</taxon>
    </lineage>
</organism>
<evidence type="ECO:0000313" key="1">
    <source>
        <dbReference type="EMBL" id="RNL77589.1"/>
    </source>
</evidence>
<dbReference type="EMBL" id="RJSG01000003">
    <property type="protein sequence ID" value="RNL77589.1"/>
    <property type="molecule type" value="Genomic_DNA"/>
</dbReference>
<accession>A0A3N0DPL4</accession>
<comment type="caution">
    <text evidence="1">The sequence shown here is derived from an EMBL/GenBank/DDBJ whole genome shotgun (WGS) entry which is preliminary data.</text>
</comment>
<reference evidence="1 2" key="1">
    <citation type="submission" date="2018-11" db="EMBL/GenBank/DDBJ databases">
        <authorList>
            <person name="Li F."/>
        </authorList>
    </citation>
    <scope>NUCLEOTIDE SEQUENCE [LARGE SCALE GENOMIC DNA]</scope>
    <source>
        <strain evidence="1 2">KIS18-7</strain>
    </source>
</reference>
<dbReference type="InterPro" id="IPR029060">
    <property type="entry name" value="PIN-like_dom_sf"/>
</dbReference>
<evidence type="ECO:0008006" key="3">
    <source>
        <dbReference type="Google" id="ProtNLM"/>
    </source>
</evidence>
<keyword evidence="2" id="KW-1185">Reference proteome</keyword>
<name>A0A3N0DPL4_9ACTN</name>